<comment type="caution">
    <text evidence="1">The sequence shown here is derived from an EMBL/GenBank/DDBJ whole genome shotgun (WGS) entry which is preliminary data.</text>
</comment>
<proteinExistence type="predicted"/>
<protein>
    <submittedName>
        <fullName evidence="1">Uncharacterized protein</fullName>
    </submittedName>
</protein>
<reference evidence="1 2" key="1">
    <citation type="submission" date="2019-08" db="EMBL/GenBank/DDBJ databases">
        <authorList>
            <person name="Seo M.-J."/>
        </authorList>
    </citation>
    <scope>NUCLEOTIDE SEQUENCE [LARGE SCALE GENOMIC DNA]</scope>
    <source>
        <strain evidence="1 2">KIGAM108</strain>
    </source>
</reference>
<accession>A0A5D6UTP5</accession>
<keyword evidence="2" id="KW-1185">Reference proteome</keyword>
<sequence length="123" mass="13674">MPREPHDVAAVLHQVHAGLSNPQHHFMVCTTYFETENGPVMLGTLHLHQSTVWNLQIGTDGFVCEVLLQPGSQQPRSSVRVAYANIWQVLRGDGPNFNAGKREGVLYENNHVLSTFAKQGLTE</sequence>
<organism evidence="1 2">
    <name type="scientific">Hymenobacter lutimineralis</name>
    <dbReference type="NCBI Taxonomy" id="2606448"/>
    <lineage>
        <taxon>Bacteria</taxon>
        <taxon>Pseudomonadati</taxon>
        <taxon>Bacteroidota</taxon>
        <taxon>Cytophagia</taxon>
        <taxon>Cytophagales</taxon>
        <taxon>Hymenobacteraceae</taxon>
        <taxon>Hymenobacter</taxon>
    </lineage>
</organism>
<gene>
    <name evidence="1" type="ORF">FY528_20550</name>
</gene>
<dbReference type="RefSeq" id="WP_149072894.1">
    <property type="nucleotide sequence ID" value="NZ_VTHL01000036.1"/>
</dbReference>
<evidence type="ECO:0000313" key="1">
    <source>
        <dbReference type="EMBL" id="TYZ05824.1"/>
    </source>
</evidence>
<name>A0A5D6UTP5_9BACT</name>
<dbReference type="Proteomes" id="UP000322791">
    <property type="component" value="Unassembled WGS sequence"/>
</dbReference>
<evidence type="ECO:0000313" key="2">
    <source>
        <dbReference type="Proteomes" id="UP000322791"/>
    </source>
</evidence>
<dbReference type="AlphaFoldDB" id="A0A5D6UTP5"/>
<dbReference type="EMBL" id="VTHL01000036">
    <property type="protein sequence ID" value="TYZ05824.1"/>
    <property type="molecule type" value="Genomic_DNA"/>
</dbReference>